<sequence>MTKDNVMLLLDNLISYVQALLRVQATLGTIPFEFSTSNQLKLSSKRVLRRAYVKNILLFFYSAVIWAQFLYYQEDTPMVIKLQGFVFALSASAYSVTKWTVFKKREDFVELFNLFIQFEKHHQNRN</sequence>
<protein>
    <submittedName>
        <fullName evidence="7">Uncharacterized protein</fullName>
    </submittedName>
</protein>
<evidence type="ECO:0000256" key="2">
    <source>
        <dbReference type="ARBA" id="ARBA00022475"/>
    </source>
</evidence>
<keyword evidence="5 6" id="KW-0472">Membrane</keyword>
<evidence type="ECO:0000256" key="5">
    <source>
        <dbReference type="ARBA" id="ARBA00023136"/>
    </source>
</evidence>
<dbReference type="Pfam" id="PF08395">
    <property type="entry name" value="7tm_7"/>
    <property type="match status" value="1"/>
</dbReference>
<evidence type="ECO:0000313" key="8">
    <source>
        <dbReference type="Proteomes" id="UP001642540"/>
    </source>
</evidence>
<evidence type="ECO:0000256" key="3">
    <source>
        <dbReference type="ARBA" id="ARBA00022692"/>
    </source>
</evidence>
<organism evidence="7 8">
    <name type="scientific">Orchesella dallaii</name>
    <dbReference type="NCBI Taxonomy" id="48710"/>
    <lineage>
        <taxon>Eukaryota</taxon>
        <taxon>Metazoa</taxon>
        <taxon>Ecdysozoa</taxon>
        <taxon>Arthropoda</taxon>
        <taxon>Hexapoda</taxon>
        <taxon>Collembola</taxon>
        <taxon>Entomobryomorpha</taxon>
        <taxon>Entomobryoidea</taxon>
        <taxon>Orchesellidae</taxon>
        <taxon>Orchesellinae</taxon>
        <taxon>Orchesella</taxon>
    </lineage>
</organism>
<evidence type="ECO:0000256" key="6">
    <source>
        <dbReference type="SAM" id="Phobius"/>
    </source>
</evidence>
<comment type="caution">
    <text evidence="7">The sequence shown here is derived from an EMBL/GenBank/DDBJ whole genome shotgun (WGS) entry which is preliminary data.</text>
</comment>
<proteinExistence type="predicted"/>
<reference evidence="7 8" key="1">
    <citation type="submission" date="2024-08" db="EMBL/GenBank/DDBJ databases">
        <authorList>
            <person name="Cucini C."/>
            <person name="Frati F."/>
        </authorList>
    </citation>
    <scope>NUCLEOTIDE SEQUENCE [LARGE SCALE GENOMIC DNA]</scope>
</reference>
<comment type="subcellular location">
    <subcellularLocation>
        <location evidence="1">Cell membrane</location>
        <topology evidence="1">Multi-pass membrane protein</topology>
    </subcellularLocation>
</comment>
<dbReference type="EMBL" id="CAXLJM020000141">
    <property type="protein sequence ID" value="CAL8140903.1"/>
    <property type="molecule type" value="Genomic_DNA"/>
</dbReference>
<keyword evidence="8" id="KW-1185">Reference proteome</keyword>
<keyword evidence="3 6" id="KW-0812">Transmembrane</keyword>
<gene>
    <name evidence="7" type="ORF">ODALV1_LOCUS28480</name>
</gene>
<keyword evidence="2" id="KW-1003">Cell membrane</keyword>
<dbReference type="InterPro" id="IPR013604">
    <property type="entry name" value="7TM_chemorcpt"/>
</dbReference>
<feature type="transmembrane region" description="Helical" evidence="6">
    <location>
        <begin position="78"/>
        <end position="96"/>
    </location>
</feature>
<evidence type="ECO:0000313" key="7">
    <source>
        <dbReference type="EMBL" id="CAL8140903.1"/>
    </source>
</evidence>
<name>A0ABP1S0T4_9HEXA</name>
<evidence type="ECO:0000256" key="4">
    <source>
        <dbReference type="ARBA" id="ARBA00022989"/>
    </source>
</evidence>
<accession>A0ABP1S0T4</accession>
<keyword evidence="4 6" id="KW-1133">Transmembrane helix</keyword>
<evidence type="ECO:0000256" key="1">
    <source>
        <dbReference type="ARBA" id="ARBA00004651"/>
    </source>
</evidence>
<dbReference type="Proteomes" id="UP001642540">
    <property type="component" value="Unassembled WGS sequence"/>
</dbReference>
<feature type="transmembrane region" description="Helical" evidence="6">
    <location>
        <begin position="51"/>
        <end position="72"/>
    </location>
</feature>